<dbReference type="RefSeq" id="WP_061804549.1">
    <property type="nucleotide sequence ID" value="NZ_FOXX01000037.1"/>
</dbReference>
<protein>
    <submittedName>
        <fullName evidence="1">Uncharacterized protein</fullName>
    </submittedName>
</protein>
<keyword evidence="2" id="KW-1185">Reference proteome</keyword>
<evidence type="ECO:0000313" key="1">
    <source>
        <dbReference type="EMBL" id="SFQ89568.1"/>
    </source>
</evidence>
<name>A0A1I6C8R1_9BACI</name>
<dbReference type="EMBL" id="FOXX01000037">
    <property type="protein sequence ID" value="SFQ89568.1"/>
    <property type="molecule type" value="Genomic_DNA"/>
</dbReference>
<proteinExistence type="predicted"/>
<dbReference type="GeneID" id="93713793"/>
<gene>
    <name evidence="1" type="ORF">SAMN02745910_05306</name>
</gene>
<organism evidence="1 2">
    <name type="scientific">Priestia endophytica DSM 13796</name>
    <dbReference type="NCBI Taxonomy" id="1121089"/>
    <lineage>
        <taxon>Bacteria</taxon>
        <taxon>Bacillati</taxon>
        <taxon>Bacillota</taxon>
        <taxon>Bacilli</taxon>
        <taxon>Bacillales</taxon>
        <taxon>Bacillaceae</taxon>
        <taxon>Priestia</taxon>
    </lineage>
</organism>
<sequence>MDTFGDWSKSKEFMKKSPTFAKKPMGKYIDVEKVLVAREQGLSANEIHERAYAGEYEPDTLMDPKKML</sequence>
<evidence type="ECO:0000313" key="2">
    <source>
        <dbReference type="Proteomes" id="UP000182762"/>
    </source>
</evidence>
<dbReference type="Proteomes" id="UP000182762">
    <property type="component" value="Unassembled WGS sequence"/>
</dbReference>
<reference evidence="1 2" key="1">
    <citation type="submission" date="2016-10" db="EMBL/GenBank/DDBJ databases">
        <authorList>
            <person name="Varghese N."/>
            <person name="Submissions S."/>
        </authorList>
    </citation>
    <scope>NUCLEOTIDE SEQUENCE [LARGE SCALE GENOMIC DNA]</scope>
    <source>
        <strain evidence="1 2">DSM 13796</strain>
    </source>
</reference>
<accession>A0A1I6C8R1</accession>
<comment type="caution">
    <text evidence="1">The sequence shown here is derived from an EMBL/GenBank/DDBJ whole genome shotgun (WGS) entry which is preliminary data.</text>
</comment>